<comment type="similarity">
    <text evidence="2">Belongs to the lin-54 family.</text>
</comment>
<keyword evidence="3" id="KW-0539">Nucleus</keyword>
<evidence type="ECO:0000256" key="1">
    <source>
        <dbReference type="ARBA" id="ARBA00004123"/>
    </source>
</evidence>
<dbReference type="InterPro" id="IPR028307">
    <property type="entry name" value="Lin-54_fam"/>
</dbReference>
<organism evidence="6">
    <name type="scientific">Micromonas pusilla (strain CCMP1545)</name>
    <name type="common">Picoplanktonic green alga</name>
    <dbReference type="NCBI Taxonomy" id="564608"/>
    <lineage>
        <taxon>Eukaryota</taxon>
        <taxon>Viridiplantae</taxon>
        <taxon>Chlorophyta</taxon>
        <taxon>Mamiellophyceae</taxon>
        <taxon>Mamiellales</taxon>
        <taxon>Mamiellaceae</taxon>
        <taxon>Micromonas</taxon>
    </lineage>
</organism>
<proteinExistence type="inferred from homology"/>
<dbReference type="Proteomes" id="UP000001876">
    <property type="component" value="Unassembled WGS sequence"/>
</dbReference>
<keyword evidence="6" id="KW-1185">Reference proteome</keyword>
<dbReference type="PANTHER" id="PTHR12446">
    <property type="entry name" value="TESMIN/TSO1-RELATED"/>
    <property type="match status" value="1"/>
</dbReference>
<gene>
    <name evidence="5" type="ORF">MICPUCDRAFT_55664</name>
</gene>
<dbReference type="GO" id="GO:0006355">
    <property type="term" value="P:regulation of DNA-templated transcription"/>
    <property type="evidence" value="ECO:0007669"/>
    <property type="project" value="TreeGrafter"/>
</dbReference>
<dbReference type="RefSeq" id="XP_003056539.1">
    <property type="nucleotide sequence ID" value="XM_003056493.1"/>
</dbReference>
<dbReference type="SMART" id="SM01114">
    <property type="entry name" value="CXC"/>
    <property type="match status" value="2"/>
</dbReference>
<evidence type="ECO:0000313" key="5">
    <source>
        <dbReference type="EMBL" id="EEH59915.1"/>
    </source>
</evidence>
<dbReference type="PROSITE" id="PS51634">
    <property type="entry name" value="CRC"/>
    <property type="match status" value="1"/>
</dbReference>
<dbReference type="AlphaFoldDB" id="C1MLC3"/>
<dbReference type="OrthoDB" id="6283463at2759"/>
<evidence type="ECO:0000259" key="4">
    <source>
        <dbReference type="PROSITE" id="PS51634"/>
    </source>
</evidence>
<evidence type="ECO:0000256" key="3">
    <source>
        <dbReference type="ARBA" id="ARBA00023242"/>
    </source>
</evidence>
<dbReference type="GO" id="GO:0005634">
    <property type="term" value="C:nucleus"/>
    <property type="evidence" value="ECO:0007669"/>
    <property type="project" value="UniProtKB-SubCell"/>
</dbReference>
<dbReference type="KEGG" id="mpp:MICPUCDRAFT_55664"/>
<evidence type="ECO:0000313" key="6">
    <source>
        <dbReference type="Proteomes" id="UP000001876"/>
    </source>
</evidence>
<comment type="subcellular location">
    <subcellularLocation>
        <location evidence="1">Nucleus</location>
    </subcellularLocation>
</comment>
<name>C1MLC3_MICPC</name>
<protein>
    <submittedName>
        <fullName evidence="5">Tso1-like transcription factor</fullName>
    </submittedName>
</protein>
<dbReference type="eggNOG" id="KOG1171">
    <property type="taxonomic scope" value="Eukaryota"/>
</dbReference>
<dbReference type="PANTHER" id="PTHR12446:SF34">
    <property type="entry name" value="PROTEIN LIN-54 HOMOLOG"/>
    <property type="match status" value="1"/>
</dbReference>
<dbReference type="STRING" id="564608.C1MLC3"/>
<evidence type="ECO:0000256" key="2">
    <source>
        <dbReference type="ARBA" id="ARBA00007267"/>
    </source>
</evidence>
<dbReference type="GeneID" id="9682023"/>
<feature type="domain" description="CRC" evidence="4">
    <location>
        <begin position="5"/>
        <end position="123"/>
    </location>
</feature>
<dbReference type="InterPro" id="IPR033467">
    <property type="entry name" value="Tesmin/TSO1-like_CXC"/>
</dbReference>
<dbReference type="Pfam" id="PF03638">
    <property type="entry name" value="TCR"/>
    <property type="match status" value="2"/>
</dbReference>
<dbReference type="EMBL" id="GG663736">
    <property type="protein sequence ID" value="EEH59915.1"/>
    <property type="molecule type" value="Genomic_DNA"/>
</dbReference>
<dbReference type="InterPro" id="IPR005172">
    <property type="entry name" value="CRC"/>
</dbReference>
<sequence>MPSKRKKYCNCRNSRCLKLYCECFASGLHCDSCNCVNCSNNLASAAIRCTAVESTLERNPNAFRPKIAPGVGPLEKRREGASRHNRGCHCKKSSCLKKYCECFQANIFCSDICRCMECKNFLGSSQRVVAAKTLKVLSRTTAKGRLSAHARRRKAVSEVSIEKAGSELLEVQEGFLPGDIVCDRAVDKMLESLSFLQGCKKLEALGRETEIVQVHILNFQYFSLTILSSSRSFSVVRKVIHLRILSLWSGNHQRV</sequence>
<accession>C1MLC3</accession>
<reference evidence="5 6" key="1">
    <citation type="journal article" date="2009" name="Science">
        <title>Green evolution and dynamic adaptations revealed by genomes of the marine picoeukaryotes Micromonas.</title>
        <authorList>
            <person name="Worden A.Z."/>
            <person name="Lee J.H."/>
            <person name="Mock T."/>
            <person name="Rouze P."/>
            <person name="Simmons M.P."/>
            <person name="Aerts A.L."/>
            <person name="Allen A.E."/>
            <person name="Cuvelier M.L."/>
            <person name="Derelle E."/>
            <person name="Everett M.V."/>
            <person name="Foulon E."/>
            <person name="Grimwood J."/>
            <person name="Gundlach H."/>
            <person name="Henrissat B."/>
            <person name="Napoli C."/>
            <person name="McDonald S.M."/>
            <person name="Parker M.S."/>
            <person name="Rombauts S."/>
            <person name="Salamov A."/>
            <person name="Von Dassow P."/>
            <person name="Badger J.H."/>
            <person name="Coutinho P.M."/>
            <person name="Demir E."/>
            <person name="Dubchak I."/>
            <person name="Gentemann C."/>
            <person name="Eikrem W."/>
            <person name="Gready J.E."/>
            <person name="John U."/>
            <person name="Lanier W."/>
            <person name="Lindquist E.A."/>
            <person name="Lucas S."/>
            <person name="Mayer K.F."/>
            <person name="Moreau H."/>
            <person name="Not F."/>
            <person name="Otillar R."/>
            <person name="Panaud O."/>
            <person name="Pangilinan J."/>
            <person name="Paulsen I."/>
            <person name="Piegu B."/>
            <person name="Poliakov A."/>
            <person name="Robbens S."/>
            <person name="Schmutz J."/>
            <person name="Toulza E."/>
            <person name="Wyss T."/>
            <person name="Zelensky A."/>
            <person name="Zhou K."/>
            <person name="Armbrust E.V."/>
            <person name="Bhattacharya D."/>
            <person name="Goodenough U.W."/>
            <person name="Van de Peer Y."/>
            <person name="Grigoriev I.V."/>
        </authorList>
    </citation>
    <scope>NUCLEOTIDE SEQUENCE [LARGE SCALE GENOMIC DNA]</scope>
    <source>
        <strain evidence="5 6">CCMP1545</strain>
    </source>
</reference>